<dbReference type="Gene3D" id="3.30.70.1890">
    <property type="match status" value="1"/>
</dbReference>
<dbReference type="Pfam" id="PF01881">
    <property type="entry name" value="Cas_Cas6_C"/>
    <property type="match status" value="1"/>
</dbReference>
<dbReference type="GO" id="GO:0003723">
    <property type="term" value="F:RNA binding"/>
    <property type="evidence" value="ECO:0007669"/>
    <property type="project" value="UniProtKB-KW"/>
</dbReference>
<name>A0A101ELH6_9EURY</name>
<evidence type="ECO:0000256" key="3">
    <source>
        <dbReference type="ARBA" id="ARBA00023118"/>
    </source>
</evidence>
<comment type="caution">
    <text evidence="6">The sequence shown here is derived from an EMBL/GenBank/DDBJ whole genome shotgun (WGS) entry which is preliminary data.</text>
</comment>
<dbReference type="GO" id="GO:0016788">
    <property type="term" value="F:hydrolase activity, acting on ester bonds"/>
    <property type="evidence" value="ECO:0007669"/>
    <property type="project" value="InterPro"/>
</dbReference>
<keyword evidence="2" id="KW-0694">RNA-binding</keyword>
<dbReference type="Pfam" id="PF21350">
    <property type="entry name" value="Cas6_I-A"/>
    <property type="match status" value="1"/>
</dbReference>
<dbReference type="PIRSF" id="PIRSF005054">
    <property type="entry name" value="PF1131"/>
    <property type="match status" value="1"/>
</dbReference>
<dbReference type="NCBIfam" id="TIGR01877">
    <property type="entry name" value="cas_cas6"/>
    <property type="match status" value="1"/>
</dbReference>
<organism evidence="6 7">
    <name type="scientific">Thermococcus sibiricus</name>
    <dbReference type="NCBI Taxonomy" id="172049"/>
    <lineage>
        <taxon>Archaea</taxon>
        <taxon>Methanobacteriati</taxon>
        <taxon>Methanobacteriota</taxon>
        <taxon>Thermococci</taxon>
        <taxon>Thermococcales</taxon>
        <taxon>Thermococcaceae</taxon>
        <taxon>Thermococcus</taxon>
    </lineage>
</organism>
<dbReference type="AlphaFoldDB" id="A0A101ELH6"/>
<dbReference type="InterPro" id="IPR049435">
    <property type="entry name" value="Cas_Cas6_C"/>
</dbReference>
<comment type="function">
    <text evidence="4">CRISPR (clustered regularly interspaced short palindromic repeat), is an adaptive immune system that provides protection against mobile genetic elements (viruses, transposable elements and conjugative plasmids). CRISPR clusters contain sequences complementary to antecedent mobile elements and target invading nucleic acids. CRISPR clusters are transcribed and processed into CRISPR RNA (crRNA).</text>
</comment>
<proteinExistence type="inferred from homology"/>
<dbReference type="PANTHER" id="PTHR36984:SF1">
    <property type="entry name" value="CRISPR-ASSOCIATED ENDORIBONUCLEASE CAS6 1"/>
    <property type="match status" value="1"/>
</dbReference>
<evidence type="ECO:0000256" key="1">
    <source>
        <dbReference type="ARBA" id="ARBA00005937"/>
    </source>
</evidence>
<feature type="domain" description="CRISPR associated protein Cas6 C-terminal" evidence="5">
    <location>
        <begin position="117"/>
        <end position="238"/>
    </location>
</feature>
<dbReference type="InterPro" id="IPR010156">
    <property type="entry name" value="CRISPR-assoc_prot_Cas6"/>
</dbReference>
<evidence type="ECO:0000256" key="2">
    <source>
        <dbReference type="ARBA" id="ARBA00022884"/>
    </source>
</evidence>
<evidence type="ECO:0000313" key="6">
    <source>
        <dbReference type="EMBL" id="KUK17572.1"/>
    </source>
</evidence>
<dbReference type="PANTHER" id="PTHR36984">
    <property type="entry name" value="CRISPR-ASSOCIATED ENDORIBONUCLEASE CAS6 1"/>
    <property type="match status" value="1"/>
</dbReference>
<dbReference type="Proteomes" id="UP000053911">
    <property type="component" value="Unassembled WGS sequence"/>
</dbReference>
<dbReference type="GO" id="GO:0051607">
    <property type="term" value="P:defense response to virus"/>
    <property type="evidence" value="ECO:0007669"/>
    <property type="project" value="UniProtKB-KW"/>
</dbReference>
<evidence type="ECO:0000259" key="5">
    <source>
        <dbReference type="Pfam" id="PF01881"/>
    </source>
</evidence>
<dbReference type="RefSeq" id="WP_283217646.1">
    <property type="nucleotide sequence ID" value="NZ_LGFD01000020.1"/>
</dbReference>
<keyword evidence="3" id="KW-0051">Antiviral defense</keyword>
<evidence type="ECO:0000256" key="4">
    <source>
        <dbReference type="PIRNR" id="PIRNR005054"/>
    </source>
</evidence>
<dbReference type="PATRIC" id="fig|172049.5.peg.2124"/>
<comment type="similarity">
    <text evidence="1 4">Belongs to the CRISPR-associated protein Cas6/Cse3/CasE family.</text>
</comment>
<dbReference type="InterPro" id="IPR045747">
    <property type="entry name" value="CRISPR-assoc_prot_Cas6_N_sf"/>
</dbReference>
<protein>
    <recommendedName>
        <fullName evidence="4">CRISPR-associated endoribonuclease</fullName>
    </recommendedName>
</protein>
<reference evidence="7" key="1">
    <citation type="journal article" date="2015" name="MBio">
        <title>Genome-Resolved Metagenomic Analysis Reveals Roles for Candidate Phyla and Other Microbial Community Members in Biogeochemical Transformations in Oil Reservoirs.</title>
        <authorList>
            <person name="Hu P."/>
            <person name="Tom L."/>
            <person name="Singh A."/>
            <person name="Thomas B.C."/>
            <person name="Baker B.J."/>
            <person name="Piceno Y.M."/>
            <person name="Andersen G.L."/>
            <person name="Banfield J.F."/>
        </authorList>
    </citation>
    <scope>NUCLEOTIDE SEQUENCE [LARGE SCALE GENOMIC DNA]</scope>
</reference>
<gene>
    <name evidence="6" type="ORF">XD54_1165</name>
</gene>
<sequence>MRIEIKLKPENKNLIVPFNYNDEIHDQLLEKIFLAAPDLAKILQTEHKDYFTFSRIMIRERDIIPEEGIKVLSDDVSLYISSPLNEVIKSIAEGFVSNPILKIGKATFSMVKIEILREPTISDGTLLSTLSPIVVRTVKFEDNKVKIWDLYPNNEGFQDKLRKIMLTKFSEIYGKLPEDTDFHIDVIKFKPVRIKVGKTYYRGSLMVFRYYGSKEIGKFGYENGFGEKTSYGFGMVKVIDEEDEEE</sequence>
<accession>A0A101ELH6</accession>
<dbReference type="Gene3D" id="3.30.70.1900">
    <property type="match status" value="1"/>
</dbReference>
<evidence type="ECO:0000313" key="7">
    <source>
        <dbReference type="Proteomes" id="UP000053911"/>
    </source>
</evidence>
<dbReference type="EMBL" id="LGFD01000020">
    <property type="protein sequence ID" value="KUK17572.1"/>
    <property type="molecule type" value="Genomic_DNA"/>
</dbReference>